<protein>
    <submittedName>
        <fullName evidence="2">Uncharacterized protein</fullName>
    </submittedName>
</protein>
<proteinExistence type="predicted"/>
<evidence type="ECO:0000313" key="3">
    <source>
        <dbReference type="Proteomes" id="UP000630445"/>
    </source>
</evidence>
<dbReference type="EMBL" id="JACBAD010002049">
    <property type="protein sequence ID" value="KAF7119193.1"/>
    <property type="molecule type" value="Genomic_DNA"/>
</dbReference>
<evidence type="ECO:0000313" key="2">
    <source>
        <dbReference type="EMBL" id="KAF7119193.1"/>
    </source>
</evidence>
<organism evidence="2 3">
    <name type="scientific">Aspergillus hiratsukae</name>
    <dbReference type="NCBI Taxonomy" id="1194566"/>
    <lineage>
        <taxon>Eukaryota</taxon>
        <taxon>Fungi</taxon>
        <taxon>Dikarya</taxon>
        <taxon>Ascomycota</taxon>
        <taxon>Pezizomycotina</taxon>
        <taxon>Eurotiomycetes</taxon>
        <taxon>Eurotiomycetidae</taxon>
        <taxon>Eurotiales</taxon>
        <taxon>Aspergillaceae</taxon>
        <taxon>Aspergillus</taxon>
        <taxon>Aspergillus subgen. Fumigati</taxon>
    </lineage>
</organism>
<keyword evidence="1" id="KW-0812">Transmembrane</keyword>
<keyword evidence="1" id="KW-0472">Membrane</keyword>
<feature type="transmembrane region" description="Helical" evidence="1">
    <location>
        <begin position="94"/>
        <end position="113"/>
    </location>
</feature>
<name>A0A8H6P893_9EURO</name>
<dbReference type="AlphaFoldDB" id="A0A8H6P893"/>
<keyword evidence="3" id="KW-1185">Reference proteome</keyword>
<keyword evidence="1" id="KW-1133">Transmembrane helix</keyword>
<reference evidence="2" key="1">
    <citation type="submission" date="2020-06" db="EMBL/GenBank/DDBJ databases">
        <title>Draft genome sequences of strains closely related to Aspergillus parafelis and Aspergillus hiratsukae.</title>
        <authorList>
            <person name="Dos Santos R.A.C."/>
            <person name="Rivero-Menendez O."/>
            <person name="Steenwyk J.L."/>
            <person name="Mead M.E."/>
            <person name="Goldman G.H."/>
            <person name="Alastruey-Izquierdo A."/>
            <person name="Rokas A."/>
        </authorList>
    </citation>
    <scope>NUCLEOTIDE SEQUENCE</scope>
    <source>
        <strain evidence="2">CNM-CM5793</strain>
    </source>
</reference>
<sequence>MSRHFAILCIGPFQTEFLELDLDGERDGDLTKPNNDVPGKILHGVIVQVQPVGSLIHHGPKVPQHHLLIQGIRARDCSNGTPADGLPGGPGARGVIPALVVVVVVVVVVSLAVRLRVLERITIVIVSVGVMTVIAREAV</sequence>
<gene>
    <name evidence="2" type="ORF">CNMCM5793_008937</name>
</gene>
<accession>A0A8H6P893</accession>
<comment type="caution">
    <text evidence="2">The sequence shown here is derived from an EMBL/GenBank/DDBJ whole genome shotgun (WGS) entry which is preliminary data.</text>
</comment>
<evidence type="ECO:0000256" key="1">
    <source>
        <dbReference type="SAM" id="Phobius"/>
    </source>
</evidence>
<dbReference type="Proteomes" id="UP000630445">
    <property type="component" value="Unassembled WGS sequence"/>
</dbReference>